<feature type="domain" description="Aldehyde dehydrogenase" evidence="4">
    <location>
        <begin position="77"/>
        <end position="420"/>
    </location>
</feature>
<name>A0A0A0NK10_STRRN</name>
<keyword evidence="2" id="KW-0560">Oxidoreductase</keyword>
<dbReference type="HOGENOM" id="CLU_046407_0_0_11"/>
<proteinExistence type="inferred from homology"/>
<evidence type="ECO:0000256" key="3">
    <source>
        <dbReference type="ARBA" id="ARBA00023027"/>
    </source>
</evidence>
<dbReference type="eggNOG" id="COG1012">
    <property type="taxonomic scope" value="Bacteria"/>
</dbReference>
<dbReference type="Gene3D" id="3.40.605.10">
    <property type="entry name" value="Aldehyde Dehydrogenase, Chain A, domain 1"/>
    <property type="match status" value="1"/>
</dbReference>
<dbReference type="Gene3D" id="3.40.309.10">
    <property type="entry name" value="Aldehyde Dehydrogenase, Chain A, domain 2"/>
    <property type="match status" value="1"/>
</dbReference>
<evidence type="ECO:0000313" key="6">
    <source>
        <dbReference type="Proteomes" id="UP000281594"/>
    </source>
</evidence>
<evidence type="ECO:0000256" key="2">
    <source>
        <dbReference type="ARBA" id="ARBA00023002"/>
    </source>
</evidence>
<evidence type="ECO:0000259" key="4">
    <source>
        <dbReference type="Pfam" id="PF00171"/>
    </source>
</evidence>
<dbReference type="EMBL" id="QYCY01000001">
    <property type="protein sequence ID" value="RLV80503.1"/>
    <property type="molecule type" value="Genomic_DNA"/>
</dbReference>
<protein>
    <submittedName>
        <fullName evidence="5">Aldehyde dehydrogenase</fullName>
    </submittedName>
</protein>
<comment type="caution">
    <text evidence="5">The sequence shown here is derived from an EMBL/GenBank/DDBJ whole genome shotgun (WGS) entry which is preliminary data.</text>
</comment>
<gene>
    <name evidence="5" type="ORF">D3C57_119000</name>
</gene>
<dbReference type="InterPro" id="IPR016161">
    <property type="entry name" value="Ald_DH/histidinol_DH"/>
</dbReference>
<organism evidence="5 6">
    <name type="scientific">Streptomyces rapamycinicus (strain ATCC 29253 / DSM 41530 / NRRL 5491 / AYB-994)</name>
    <name type="common">Streptomyces hygroscopicus (strain ATCC 29253)</name>
    <dbReference type="NCBI Taxonomy" id="1343740"/>
    <lineage>
        <taxon>Bacteria</taxon>
        <taxon>Bacillati</taxon>
        <taxon>Actinomycetota</taxon>
        <taxon>Actinomycetes</taxon>
        <taxon>Kitasatosporales</taxon>
        <taxon>Streptomycetaceae</taxon>
        <taxon>Streptomyces</taxon>
        <taxon>Streptomyces violaceusniger group</taxon>
    </lineage>
</organism>
<dbReference type="InterPro" id="IPR016162">
    <property type="entry name" value="Ald_DH_N"/>
</dbReference>
<dbReference type="InterPro" id="IPR015590">
    <property type="entry name" value="Aldehyde_DH_dom"/>
</dbReference>
<sequence>MFRAREGASVSQPTNAPDALAAPDALTALNAPDAPGPLAALDALGPKGPYRSRHRLTVSDVTGAPMAGLSLVPRLFVTRALAALRAAGTLPLEERLAALKRAGELFATGTVAGMSAEAYEGAVCRMSGTPLANVRIAVEAIRLSATEAYRSVQAARPVGAVGDWRDPYARGGTAVWIRRGDVFAVHAAGNHPAVHALWLEALALGYRVAVRPSRREPLTPYRLVSAVREAGFGTDQVVLLPTDHDAAGEILHGADLSMVYGGQEVIDRYAADPTVLPNGPGRSKILITADREWRDHLDVVVDSIARHGGTACVNATAVLVEGDPAPVAEALAERLAALPSLPPQDEKAVLPVHPLEVARGFERLLLGKAAGARAWLGGDGVVADLGDGSAALRPAVFQLDDPRDARLGVELSFPCVWVAPWTREAGVAALRDSLVVTALTGDEALLDGLLAEPSIKNLYIGDHPTHWIAPGIPHDAYLGEFLMRTKAVIRG</sequence>
<evidence type="ECO:0000256" key="1">
    <source>
        <dbReference type="ARBA" id="ARBA00009986"/>
    </source>
</evidence>
<accession>A0A0A0NK10</accession>
<reference evidence="5 6" key="1">
    <citation type="journal article" date="2018" name="J. Biol. Chem.">
        <title>Discovery of the actinoplanic acid pathway in Streptomyces rapamycinicus reveals a genetically conserved synergism with rapamycin.</title>
        <authorList>
            <person name="Mrak P."/>
            <person name="Krastel P."/>
            <person name="Pivk Lukancic P."/>
            <person name="Tao J."/>
            <person name="Pistorius D."/>
            <person name="Moore C.M."/>
        </authorList>
    </citation>
    <scope>NUCLEOTIDE SEQUENCE [LARGE SCALE GENOMIC DNA]</scope>
    <source>
        <strain evidence="5 6">NRRL 5491</strain>
    </source>
</reference>
<dbReference type="Pfam" id="PF00171">
    <property type="entry name" value="Aldedh"/>
    <property type="match status" value="1"/>
</dbReference>
<comment type="similarity">
    <text evidence="1">Belongs to the aldehyde dehydrogenase family.</text>
</comment>
<dbReference type="PANTHER" id="PTHR43720">
    <property type="entry name" value="2-AMINOMUCONIC SEMIALDEHYDE DEHYDROGENASE"/>
    <property type="match status" value="1"/>
</dbReference>
<dbReference type="GO" id="GO:0016620">
    <property type="term" value="F:oxidoreductase activity, acting on the aldehyde or oxo group of donors, NAD or NADP as acceptor"/>
    <property type="evidence" value="ECO:0007669"/>
    <property type="project" value="InterPro"/>
</dbReference>
<dbReference type="STRING" id="1343740.M271_24595"/>
<dbReference type="SUPFAM" id="SSF53720">
    <property type="entry name" value="ALDH-like"/>
    <property type="match status" value="1"/>
</dbReference>
<keyword evidence="3" id="KW-0520">NAD</keyword>
<dbReference type="AlphaFoldDB" id="A0A0A0NK10"/>
<dbReference type="PANTHER" id="PTHR43720:SF2">
    <property type="entry name" value="2-AMINOMUCONIC SEMIALDEHYDE DEHYDROGENASE"/>
    <property type="match status" value="1"/>
</dbReference>
<dbReference type="Proteomes" id="UP000281594">
    <property type="component" value="Unassembled WGS sequence"/>
</dbReference>
<dbReference type="KEGG" id="src:M271_24595"/>
<evidence type="ECO:0000313" key="5">
    <source>
        <dbReference type="EMBL" id="RLV80503.1"/>
    </source>
</evidence>
<dbReference type="InterPro" id="IPR016163">
    <property type="entry name" value="Ald_DH_C"/>
</dbReference>